<dbReference type="SUPFAM" id="SSF53474">
    <property type="entry name" value="alpha/beta-Hydrolases"/>
    <property type="match status" value="1"/>
</dbReference>
<dbReference type="PANTHER" id="PTHR22946">
    <property type="entry name" value="DIENELACTONE HYDROLASE DOMAIN-CONTAINING PROTEIN-RELATED"/>
    <property type="match status" value="1"/>
</dbReference>
<dbReference type="InterPro" id="IPR008391">
    <property type="entry name" value="AXE1_dom"/>
</dbReference>
<evidence type="ECO:0000313" key="3">
    <source>
        <dbReference type="Proteomes" id="UP000316213"/>
    </source>
</evidence>
<sequence>MLRPRLQVWFPSSASPRWFGLIVYLTSIAWCVGTSFSLGDTPSTEQRSSTPPVLASARWDFEQLKRVPAMRWLDQNEPIHSLLYSGEEFEGRETETFAFYASPITIGDVPADAKTRFPAVVLIHGGGGTAFAEWTWLWAKRGYAAIAMDLSGSRPVAPLYDAAGVPVRNQAAKPDSRTRLPNGGPMHGHSEKFDSIGGDVSDDWPYHAVANVIRAHSLLRSFPEVDANRTAVTGISWGGYTTCLVASIDDRFQAAVPVYGCGFLFEGESVQKPAIDQLGDRRQAWIDAYDPSSLLVECQVPILFVNGTNDIHYPLDSYQKSFDVVPGRKQMRIEVQMRHGHAPGWEPEEIGRFIDSFCRDGEPLPVIETPQIQDDQARASFMSAVALKSASMHYTTDKGLRSKRTWQTVPAEIHDDELTSPKPPADANTWFISVTDQRGAMISSEIQFRPSGDATK</sequence>
<dbReference type="OrthoDB" id="9765647at2"/>
<dbReference type="EMBL" id="SJPM01000002">
    <property type="protein sequence ID" value="TWU01794.1"/>
    <property type="molecule type" value="Genomic_DNA"/>
</dbReference>
<protein>
    <submittedName>
        <fullName evidence="2">Alpha/beta hydrolase family protein</fullName>
    </submittedName>
</protein>
<reference evidence="2 3" key="1">
    <citation type="submission" date="2019-02" db="EMBL/GenBank/DDBJ databases">
        <title>Deep-cultivation of Planctomycetes and their phenomic and genomic characterization uncovers novel biology.</title>
        <authorList>
            <person name="Wiegand S."/>
            <person name="Jogler M."/>
            <person name="Boedeker C."/>
            <person name="Pinto D."/>
            <person name="Vollmers J."/>
            <person name="Rivas-Marin E."/>
            <person name="Kohn T."/>
            <person name="Peeters S.H."/>
            <person name="Heuer A."/>
            <person name="Rast P."/>
            <person name="Oberbeckmann S."/>
            <person name="Bunk B."/>
            <person name="Jeske O."/>
            <person name="Meyerdierks A."/>
            <person name="Storesund J.E."/>
            <person name="Kallscheuer N."/>
            <person name="Luecker S."/>
            <person name="Lage O.M."/>
            <person name="Pohl T."/>
            <person name="Merkel B.J."/>
            <person name="Hornburger P."/>
            <person name="Mueller R.-W."/>
            <person name="Bruemmer F."/>
            <person name="Labrenz M."/>
            <person name="Spormann A.M."/>
            <person name="Op Den Camp H."/>
            <person name="Overmann J."/>
            <person name="Amann R."/>
            <person name="Jetten M.S.M."/>
            <person name="Mascher T."/>
            <person name="Medema M.H."/>
            <person name="Devos D.P."/>
            <person name="Kaster A.-K."/>
            <person name="Ovreas L."/>
            <person name="Rohde M."/>
            <person name="Galperin M.Y."/>
            <person name="Jogler C."/>
        </authorList>
    </citation>
    <scope>NUCLEOTIDE SEQUENCE [LARGE SCALE GENOMIC DNA]</scope>
    <source>
        <strain evidence="2 3">Pla100</strain>
    </source>
</reference>
<dbReference type="Pfam" id="PF10142">
    <property type="entry name" value="PhoPQ_related"/>
    <property type="match status" value="1"/>
</dbReference>
<dbReference type="InterPro" id="IPR050261">
    <property type="entry name" value="FrsA_esterase"/>
</dbReference>
<proteinExistence type="predicted"/>
<organism evidence="2 3">
    <name type="scientific">Neorhodopirellula pilleata</name>
    <dbReference type="NCBI Taxonomy" id="2714738"/>
    <lineage>
        <taxon>Bacteria</taxon>
        <taxon>Pseudomonadati</taxon>
        <taxon>Planctomycetota</taxon>
        <taxon>Planctomycetia</taxon>
        <taxon>Pirellulales</taxon>
        <taxon>Pirellulaceae</taxon>
        <taxon>Neorhodopirellula</taxon>
    </lineage>
</organism>
<dbReference type="Pfam" id="PF05448">
    <property type="entry name" value="AXE1"/>
    <property type="match status" value="1"/>
</dbReference>
<dbReference type="Gene3D" id="3.40.50.1820">
    <property type="entry name" value="alpha/beta hydrolase"/>
    <property type="match status" value="1"/>
</dbReference>
<dbReference type="RefSeq" id="WP_146577026.1">
    <property type="nucleotide sequence ID" value="NZ_SJPM01000002.1"/>
</dbReference>
<gene>
    <name evidence="2" type="ORF">Pla100_15300</name>
</gene>
<evidence type="ECO:0000259" key="1">
    <source>
        <dbReference type="Pfam" id="PF05448"/>
    </source>
</evidence>
<dbReference type="InterPro" id="IPR009199">
    <property type="entry name" value="PhoPQ-act_pathogen-rel_PqaA"/>
</dbReference>
<name>A0A5C6AUE6_9BACT</name>
<dbReference type="GO" id="GO:0016787">
    <property type="term" value="F:hydrolase activity"/>
    <property type="evidence" value="ECO:0007669"/>
    <property type="project" value="UniProtKB-KW"/>
</dbReference>
<comment type="caution">
    <text evidence="2">The sequence shown here is derived from an EMBL/GenBank/DDBJ whole genome shotgun (WGS) entry which is preliminary data.</text>
</comment>
<feature type="domain" description="Acetyl xylan esterase" evidence="1">
    <location>
        <begin position="109"/>
        <end position="259"/>
    </location>
</feature>
<keyword evidence="3" id="KW-1185">Reference proteome</keyword>
<keyword evidence="2" id="KW-0378">Hydrolase</keyword>
<evidence type="ECO:0000313" key="2">
    <source>
        <dbReference type="EMBL" id="TWU01794.1"/>
    </source>
</evidence>
<dbReference type="Proteomes" id="UP000316213">
    <property type="component" value="Unassembled WGS sequence"/>
</dbReference>
<dbReference type="InterPro" id="IPR029058">
    <property type="entry name" value="AB_hydrolase_fold"/>
</dbReference>
<accession>A0A5C6AUE6</accession>
<dbReference type="AlphaFoldDB" id="A0A5C6AUE6"/>